<dbReference type="Gramene" id="Pp3c2_9950V3.15">
    <property type="protein sequence ID" value="Pp3c2_9950V3.15"/>
    <property type="gene ID" value="Pp3c2_9950"/>
</dbReference>
<feature type="compositionally biased region" description="Basic and acidic residues" evidence="1">
    <location>
        <begin position="587"/>
        <end position="599"/>
    </location>
</feature>
<evidence type="ECO:0000256" key="1">
    <source>
        <dbReference type="SAM" id="MobiDB-lite"/>
    </source>
</evidence>
<dbReference type="Proteomes" id="UP000006727">
    <property type="component" value="Chromosome 2"/>
</dbReference>
<dbReference type="AlphaFoldDB" id="A0A7I4D8N8"/>
<name>A0A7I4D8N8_PHYPA</name>
<feature type="region of interest" description="Disordered" evidence="1">
    <location>
        <begin position="773"/>
        <end position="838"/>
    </location>
</feature>
<feature type="compositionally biased region" description="Polar residues" evidence="1">
    <location>
        <begin position="84"/>
        <end position="122"/>
    </location>
</feature>
<protein>
    <submittedName>
        <fullName evidence="2">Uncharacterized protein</fullName>
    </submittedName>
</protein>
<dbReference type="EnsemblPlants" id="Pp3c2_9950V3.14">
    <property type="protein sequence ID" value="Pp3c2_9950V3.14"/>
    <property type="gene ID" value="Pp3c2_9950"/>
</dbReference>
<feature type="compositionally biased region" description="Polar residues" evidence="1">
    <location>
        <begin position="782"/>
        <end position="822"/>
    </location>
</feature>
<dbReference type="Gramene" id="Pp3c2_9950V3.14">
    <property type="protein sequence ID" value="Pp3c2_9950V3.14"/>
    <property type="gene ID" value="Pp3c2_9950"/>
</dbReference>
<feature type="region of interest" description="Disordered" evidence="1">
    <location>
        <begin position="206"/>
        <end position="260"/>
    </location>
</feature>
<dbReference type="Gramene" id="Pp3c2_9950V3.16">
    <property type="protein sequence ID" value="Pp3c2_9950V3.16"/>
    <property type="gene ID" value="Pp3c2_9950"/>
</dbReference>
<dbReference type="Gramene" id="Pp3c2_9950V3.13">
    <property type="protein sequence ID" value="Pp3c2_9950V3.13"/>
    <property type="gene ID" value="Pp3c2_9950"/>
</dbReference>
<accession>A0A7I4D8N8</accession>
<feature type="region of interest" description="Disordered" evidence="1">
    <location>
        <begin position="472"/>
        <end position="501"/>
    </location>
</feature>
<feature type="compositionally biased region" description="Polar residues" evidence="1">
    <location>
        <begin position="613"/>
        <end position="629"/>
    </location>
</feature>
<dbReference type="EnsemblPlants" id="Pp3c2_9950V3.15">
    <property type="protein sequence ID" value="Pp3c2_9950V3.15"/>
    <property type="gene ID" value="Pp3c2_9950"/>
</dbReference>
<feature type="region of interest" description="Disordered" evidence="1">
    <location>
        <begin position="429"/>
        <end position="449"/>
    </location>
</feature>
<keyword evidence="3" id="KW-1185">Reference proteome</keyword>
<dbReference type="GeneID" id="112294301"/>
<dbReference type="EnsemblPlants" id="Pp3c2_9950V3.16">
    <property type="protein sequence ID" value="Pp3c2_9950V3.16"/>
    <property type="gene ID" value="Pp3c2_9950"/>
</dbReference>
<organism evidence="2 3">
    <name type="scientific">Physcomitrium patens</name>
    <name type="common">Spreading-leaved earth moss</name>
    <name type="synonym">Physcomitrella patens</name>
    <dbReference type="NCBI Taxonomy" id="3218"/>
    <lineage>
        <taxon>Eukaryota</taxon>
        <taxon>Viridiplantae</taxon>
        <taxon>Streptophyta</taxon>
        <taxon>Embryophyta</taxon>
        <taxon>Bryophyta</taxon>
        <taxon>Bryophytina</taxon>
        <taxon>Bryopsida</taxon>
        <taxon>Funariidae</taxon>
        <taxon>Funariales</taxon>
        <taxon>Funariaceae</taxon>
        <taxon>Physcomitrium</taxon>
    </lineage>
</organism>
<sequence length="880" mass="94342">MGEYLQEKSRKELKELCSQNNIRTAGVKHEDLVRLLRNKLYPSASHSGLRSPKARGAKAPSLLKENGGPYKTPAKSAGKGRSVSLRSSPHENNSPPETTSFRRANSALSRKPTWTKSNTFSSGREDSRTKSSGFDRGTQENTALHQKSLRRFRPVNGLSPLSRKSAEAPGQLESIPSMEFSVQSLEDFKDGLMPFTNSNAEFEDLMSPCASEGGENRTGVEPSDAGSDGSRKVSEVATDAGPDTLSDFSDSDEFRSVSSEPISRFSSLGKRLSLRTESSKLPLSSGQSELSFFTAGSWENGTSRSMDNLLASVKGRGDVADDIFTEFPVGSDFLVGDSDALELSFLDAGAADPEMIVNGNDHGVEIKEFNAMDSPMARDYVNYNRGSEVKALQNRASSSGDIAACLMSEQSKNLRDVNLAGCDTTDTSIKSADSKKESTIGSPEHAAECTESHHIDAAEVTDEELKSAGIPLKIASSPGTPHLEERGADTSTQPGSFSGEDGISIVLDDMYTGGHADSAELIPKISEDNAGIHSELPEGEASAELGPPTFGSNDYSVAKKLEFDPVQMTEFAPSPQTGDNEDDEDKEDGRMDSPNRSEESTLQVPETVEGAGDSTSLSEVSNLTKPMKNNQHESEGGVIPETVPPTFKFVSSGMDSGDCDSGHEAVKQDMTCNGNQEAYNSPVEELGAPNVHCKHDYVASHLTTDLEKSKQTSAAVKVPDTTVIFRNIESLVPEDQVISNGEMLSGKLDPLTNKTCDADNDYSATTAEDIERHVNPDVEPVSQPQMVESSIAPSLSRSNFSSIKNTADNPTSKPDLLANSSCPADEQEGSGVKLRNGEYANPVGLGDGYKGGLEKENTQTNLKFPFSFILWCSSVCGSRS</sequence>
<proteinExistence type="predicted"/>
<evidence type="ECO:0000313" key="2">
    <source>
        <dbReference type="EnsemblPlants" id="Pp3c2_9950V3.16"/>
    </source>
</evidence>
<evidence type="ECO:0000313" key="3">
    <source>
        <dbReference type="Proteomes" id="UP000006727"/>
    </source>
</evidence>
<feature type="region of interest" description="Disordered" evidence="1">
    <location>
        <begin position="42"/>
        <end position="178"/>
    </location>
</feature>
<gene>
    <name evidence="2" type="primary">LOC112294301</name>
</gene>
<dbReference type="RefSeq" id="XP_024400385.1">
    <property type="nucleotide sequence ID" value="XM_024544617.2"/>
</dbReference>
<dbReference type="EMBL" id="ABEU02000002">
    <property type="status" value="NOT_ANNOTATED_CDS"/>
    <property type="molecule type" value="Genomic_DNA"/>
</dbReference>
<reference evidence="2 3" key="2">
    <citation type="journal article" date="2018" name="Plant J.">
        <title>The Physcomitrella patens chromosome-scale assembly reveals moss genome structure and evolution.</title>
        <authorList>
            <person name="Lang D."/>
            <person name="Ullrich K.K."/>
            <person name="Murat F."/>
            <person name="Fuchs J."/>
            <person name="Jenkins J."/>
            <person name="Haas F.B."/>
            <person name="Piednoel M."/>
            <person name="Gundlach H."/>
            <person name="Van Bel M."/>
            <person name="Meyberg R."/>
            <person name="Vives C."/>
            <person name="Morata J."/>
            <person name="Symeonidi A."/>
            <person name="Hiss M."/>
            <person name="Muchero W."/>
            <person name="Kamisugi Y."/>
            <person name="Saleh O."/>
            <person name="Blanc G."/>
            <person name="Decker E.L."/>
            <person name="van Gessel N."/>
            <person name="Grimwood J."/>
            <person name="Hayes R.D."/>
            <person name="Graham S.W."/>
            <person name="Gunter L.E."/>
            <person name="McDaniel S.F."/>
            <person name="Hoernstein S.N.W."/>
            <person name="Larsson A."/>
            <person name="Li F.W."/>
            <person name="Perroud P.F."/>
            <person name="Phillips J."/>
            <person name="Ranjan P."/>
            <person name="Rokshar D.S."/>
            <person name="Rothfels C.J."/>
            <person name="Schneider L."/>
            <person name="Shu S."/>
            <person name="Stevenson D.W."/>
            <person name="Thummler F."/>
            <person name="Tillich M."/>
            <person name="Villarreal Aguilar J.C."/>
            <person name="Widiez T."/>
            <person name="Wong G.K."/>
            <person name="Wymore A."/>
            <person name="Zhang Y."/>
            <person name="Zimmer A.D."/>
            <person name="Quatrano R.S."/>
            <person name="Mayer K.F.X."/>
            <person name="Goodstein D."/>
            <person name="Casacuberta J.M."/>
            <person name="Vandepoele K."/>
            <person name="Reski R."/>
            <person name="Cuming A.C."/>
            <person name="Tuskan G.A."/>
            <person name="Maumus F."/>
            <person name="Salse J."/>
            <person name="Schmutz J."/>
            <person name="Rensing S.A."/>
        </authorList>
    </citation>
    <scope>NUCLEOTIDE SEQUENCE [LARGE SCALE GENOMIC DNA]</scope>
    <source>
        <strain evidence="2 3">cv. Gransden 2004</strain>
    </source>
</reference>
<reference evidence="2 3" key="1">
    <citation type="journal article" date="2008" name="Science">
        <title>The Physcomitrella genome reveals evolutionary insights into the conquest of land by plants.</title>
        <authorList>
            <person name="Rensing S."/>
            <person name="Lang D."/>
            <person name="Zimmer A."/>
            <person name="Terry A."/>
            <person name="Salamov A."/>
            <person name="Shapiro H."/>
            <person name="Nishiyama T."/>
            <person name="Perroud P.-F."/>
            <person name="Lindquist E."/>
            <person name="Kamisugi Y."/>
            <person name="Tanahashi T."/>
            <person name="Sakakibara K."/>
            <person name="Fujita T."/>
            <person name="Oishi K."/>
            <person name="Shin-I T."/>
            <person name="Kuroki Y."/>
            <person name="Toyoda A."/>
            <person name="Suzuki Y."/>
            <person name="Hashimoto A."/>
            <person name="Yamaguchi K."/>
            <person name="Sugano A."/>
            <person name="Kohara Y."/>
            <person name="Fujiyama A."/>
            <person name="Anterola A."/>
            <person name="Aoki S."/>
            <person name="Ashton N."/>
            <person name="Barbazuk W.B."/>
            <person name="Barker E."/>
            <person name="Bennetzen J."/>
            <person name="Bezanilla M."/>
            <person name="Blankenship R."/>
            <person name="Cho S.H."/>
            <person name="Dutcher S."/>
            <person name="Estelle M."/>
            <person name="Fawcett J.A."/>
            <person name="Gundlach H."/>
            <person name="Hanada K."/>
            <person name="Heyl A."/>
            <person name="Hicks K.A."/>
            <person name="Hugh J."/>
            <person name="Lohr M."/>
            <person name="Mayer K."/>
            <person name="Melkozernov A."/>
            <person name="Murata T."/>
            <person name="Nelson D."/>
            <person name="Pils B."/>
            <person name="Prigge M."/>
            <person name="Reiss B."/>
            <person name="Renner T."/>
            <person name="Rombauts S."/>
            <person name="Rushton P."/>
            <person name="Sanderfoot A."/>
            <person name="Schween G."/>
            <person name="Shiu S.-H."/>
            <person name="Stueber K."/>
            <person name="Theodoulou F.L."/>
            <person name="Tu H."/>
            <person name="Van de Peer Y."/>
            <person name="Verrier P.J."/>
            <person name="Waters E."/>
            <person name="Wood A."/>
            <person name="Yang L."/>
            <person name="Cove D."/>
            <person name="Cuming A."/>
            <person name="Hasebe M."/>
            <person name="Lucas S."/>
            <person name="Mishler D.B."/>
            <person name="Reski R."/>
            <person name="Grigoriev I."/>
            <person name="Quatrano R.S."/>
            <person name="Boore J.L."/>
        </authorList>
    </citation>
    <scope>NUCLEOTIDE SEQUENCE [LARGE SCALE GENOMIC DNA]</scope>
    <source>
        <strain evidence="2 3">cv. Gransden 2004</strain>
    </source>
</reference>
<reference evidence="2" key="3">
    <citation type="submission" date="2020-12" db="UniProtKB">
        <authorList>
            <consortium name="EnsemblPlants"/>
        </authorList>
    </citation>
    <scope>IDENTIFICATION</scope>
</reference>
<dbReference type="EnsemblPlants" id="Pp3c2_9950V3.13">
    <property type="protein sequence ID" value="Pp3c2_9950V3.13"/>
    <property type="gene ID" value="Pp3c2_9950"/>
</dbReference>
<feature type="region of interest" description="Disordered" evidence="1">
    <location>
        <begin position="569"/>
        <end position="642"/>
    </location>
</feature>